<dbReference type="Proteomes" id="UP001162483">
    <property type="component" value="Unassembled WGS sequence"/>
</dbReference>
<dbReference type="EMBL" id="CATNWA010019426">
    <property type="protein sequence ID" value="CAI9613127.1"/>
    <property type="molecule type" value="Genomic_DNA"/>
</dbReference>
<feature type="region of interest" description="Disordered" evidence="1">
    <location>
        <begin position="1"/>
        <end position="35"/>
    </location>
</feature>
<organism evidence="2 3">
    <name type="scientific">Staurois parvus</name>
    <dbReference type="NCBI Taxonomy" id="386267"/>
    <lineage>
        <taxon>Eukaryota</taxon>
        <taxon>Metazoa</taxon>
        <taxon>Chordata</taxon>
        <taxon>Craniata</taxon>
        <taxon>Vertebrata</taxon>
        <taxon>Euteleostomi</taxon>
        <taxon>Amphibia</taxon>
        <taxon>Batrachia</taxon>
        <taxon>Anura</taxon>
        <taxon>Neobatrachia</taxon>
        <taxon>Ranoidea</taxon>
        <taxon>Ranidae</taxon>
        <taxon>Staurois</taxon>
    </lineage>
</organism>
<reference evidence="2" key="1">
    <citation type="submission" date="2023-05" db="EMBL/GenBank/DDBJ databases">
        <authorList>
            <person name="Stuckert A."/>
        </authorList>
    </citation>
    <scope>NUCLEOTIDE SEQUENCE</scope>
</reference>
<evidence type="ECO:0000313" key="2">
    <source>
        <dbReference type="EMBL" id="CAI9613127.1"/>
    </source>
</evidence>
<evidence type="ECO:0000256" key="1">
    <source>
        <dbReference type="SAM" id="MobiDB-lite"/>
    </source>
</evidence>
<name>A0ABN9GWC3_9NEOB</name>
<accession>A0ABN9GWC3</accession>
<evidence type="ECO:0000313" key="3">
    <source>
        <dbReference type="Proteomes" id="UP001162483"/>
    </source>
</evidence>
<protein>
    <submittedName>
        <fullName evidence="2">Uncharacterized protein</fullName>
    </submittedName>
</protein>
<proteinExistence type="predicted"/>
<comment type="caution">
    <text evidence="2">The sequence shown here is derived from an EMBL/GenBank/DDBJ whole genome shotgun (WGS) entry which is preliminary data.</text>
</comment>
<sequence>MASLHPTCARSQGARSTEIQCPLYPPDTVKHRSIM</sequence>
<keyword evidence="3" id="KW-1185">Reference proteome</keyword>
<gene>
    <name evidence="2" type="ORF">SPARVUS_LOCUS14839041</name>
</gene>
<feature type="compositionally biased region" description="Polar residues" evidence="1">
    <location>
        <begin position="9"/>
        <end position="19"/>
    </location>
</feature>